<evidence type="ECO:0000256" key="6">
    <source>
        <dbReference type="ARBA" id="ARBA00022801"/>
    </source>
</evidence>
<comment type="similarity">
    <text evidence="2">Belongs to the peptidase M10A family.</text>
</comment>
<name>K5DLP7_RHOBT</name>
<dbReference type="Pfam" id="PF00404">
    <property type="entry name" value="Dockerin_1"/>
    <property type="match status" value="1"/>
</dbReference>
<feature type="domain" description="GEVED" evidence="12">
    <location>
        <begin position="3998"/>
        <end position="4077"/>
    </location>
</feature>
<dbReference type="Gene3D" id="2.60.40.2810">
    <property type="match status" value="1"/>
</dbReference>
<dbReference type="Pfam" id="PF17803">
    <property type="entry name" value="Cadherin_4"/>
    <property type="match status" value="1"/>
</dbReference>
<gene>
    <name evidence="13" type="ORF">RBSH_01297</name>
</gene>
<dbReference type="GO" id="GO:0031012">
    <property type="term" value="C:extracellular matrix"/>
    <property type="evidence" value="ECO:0007669"/>
    <property type="project" value="InterPro"/>
</dbReference>
<dbReference type="SUPFAM" id="SSF51126">
    <property type="entry name" value="Pectin lyase-like"/>
    <property type="match status" value="1"/>
</dbReference>
<evidence type="ECO:0000256" key="1">
    <source>
        <dbReference type="ARBA" id="ARBA00001947"/>
    </source>
</evidence>
<evidence type="ECO:0000256" key="9">
    <source>
        <dbReference type="SAM" id="MobiDB-lite"/>
    </source>
</evidence>
<dbReference type="SUPFAM" id="SSF88633">
    <property type="entry name" value="Positive stranded ssRNA viruses"/>
    <property type="match status" value="1"/>
</dbReference>
<dbReference type="InterPro" id="IPR040853">
    <property type="entry name" value="RapA2_cadherin-like"/>
</dbReference>
<feature type="compositionally biased region" description="Basic residues" evidence="9">
    <location>
        <begin position="29"/>
        <end position="38"/>
    </location>
</feature>
<evidence type="ECO:0000313" key="13">
    <source>
        <dbReference type="EMBL" id="EKK03378.1"/>
    </source>
</evidence>
<feature type="domain" description="RapA2 cadherin-like" evidence="11">
    <location>
        <begin position="7237"/>
        <end position="7310"/>
    </location>
</feature>
<dbReference type="Pfam" id="PF20009">
    <property type="entry name" value="GEVED"/>
    <property type="match status" value="1"/>
</dbReference>
<dbReference type="Pfam" id="PF00413">
    <property type="entry name" value="Peptidase_M10"/>
    <property type="match status" value="1"/>
</dbReference>
<dbReference type="GO" id="GO:0000272">
    <property type="term" value="P:polysaccharide catabolic process"/>
    <property type="evidence" value="ECO:0007669"/>
    <property type="project" value="InterPro"/>
</dbReference>
<keyword evidence="4" id="KW-0479">Metal-binding</keyword>
<keyword evidence="5" id="KW-0732">Signal</keyword>
<feature type="compositionally biased region" description="Acidic residues" evidence="9">
    <location>
        <begin position="2231"/>
        <end position="2243"/>
    </location>
</feature>
<evidence type="ECO:0000259" key="11">
    <source>
        <dbReference type="Pfam" id="PF17803"/>
    </source>
</evidence>
<dbReference type="GO" id="GO:0006508">
    <property type="term" value="P:proteolysis"/>
    <property type="evidence" value="ECO:0007669"/>
    <property type="project" value="UniProtKB-KW"/>
</dbReference>
<proteinExistence type="inferred from homology"/>
<dbReference type="PANTHER" id="PTHR10201">
    <property type="entry name" value="MATRIX METALLOPROTEINASE"/>
    <property type="match status" value="1"/>
</dbReference>
<evidence type="ECO:0000256" key="7">
    <source>
        <dbReference type="ARBA" id="ARBA00022833"/>
    </source>
</evidence>
<evidence type="ECO:0000256" key="4">
    <source>
        <dbReference type="ARBA" id="ARBA00022723"/>
    </source>
</evidence>
<keyword evidence="7" id="KW-0862">Zinc</keyword>
<accession>K5DLP7</accession>
<comment type="caution">
    <text evidence="13">The sequence shown here is derived from an EMBL/GenBank/DDBJ whole genome shotgun (WGS) entry which is preliminary data.</text>
</comment>
<dbReference type="InterPro" id="IPR045474">
    <property type="entry name" value="GEVED"/>
</dbReference>
<evidence type="ECO:0000259" key="10">
    <source>
        <dbReference type="Pfam" id="PF00413"/>
    </source>
</evidence>
<evidence type="ECO:0000313" key="14">
    <source>
        <dbReference type="Proteomes" id="UP000007993"/>
    </source>
</evidence>
<evidence type="ECO:0000256" key="8">
    <source>
        <dbReference type="ARBA" id="ARBA00023049"/>
    </source>
</evidence>
<dbReference type="SMART" id="SM00710">
    <property type="entry name" value="PbH1"/>
    <property type="match status" value="9"/>
</dbReference>
<dbReference type="GO" id="GO:0004222">
    <property type="term" value="F:metalloendopeptidase activity"/>
    <property type="evidence" value="ECO:0007669"/>
    <property type="project" value="InterPro"/>
</dbReference>
<dbReference type="NCBIfam" id="NF012211">
    <property type="entry name" value="tand_rpt_95"/>
    <property type="match status" value="3"/>
</dbReference>
<feature type="region of interest" description="Disordered" evidence="9">
    <location>
        <begin position="807"/>
        <end position="833"/>
    </location>
</feature>
<protein>
    <submittedName>
        <fullName evidence="13">Outer membrane adhesin like protein</fullName>
    </submittedName>
</protein>
<dbReference type="InterPro" id="IPR010221">
    <property type="entry name" value="VCBS_dom"/>
</dbReference>
<comment type="cofactor">
    <cofactor evidence="1">
        <name>Zn(2+)</name>
        <dbReference type="ChEBI" id="CHEBI:29105"/>
    </cofactor>
</comment>
<evidence type="ECO:0000256" key="3">
    <source>
        <dbReference type="ARBA" id="ARBA00022670"/>
    </source>
</evidence>
<feature type="region of interest" description="Disordered" evidence="9">
    <location>
        <begin position="2230"/>
        <end position="2250"/>
    </location>
</feature>
<dbReference type="InterPro" id="IPR001818">
    <property type="entry name" value="Pept_M10_metallopeptidase"/>
</dbReference>
<keyword evidence="8" id="KW-0482">Metalloprotease</keyword>
<dbReference type="Proteomes" id="UP000007993">
    <property type="component" value="Unassembled WGS sequence"/>
</dbReference>
<dbReference type="Pfam" id="PF17963">
    <property type="entry name" value="Big_9"/>
    <property type="match status" value="4"/>
</dbReference>
<keyword evidence="6" id="KW-0378">Hydrolase</keyword>
<reference evidence="13 14" key="1">
    <citation type="journal article" date="2013" name="Mar. Genomics">
        <title>Expression of sulfatases in Rhodopirellula baltica and the diversity of sulfatases in the genus Rhodopirellula.</title>
        <authorList>
            <person name="Wegner C.E."/>
            <person name="Richter-Heitmann T."/>
            <person name="Klindworth A."/>
            <person name="Klockow C."/>
            <person name="Richter M."/>
            <person name="Achstetter T."/>
            <person name="Glockner F.O."/>
            <person name="Harder J."/>
        </authorList>
    </citation>
    <scope>NUCLEOTIDE SEQUENCE [LARGE SCALE GENOMIC DNA]</scope>
    <source>
        <strain evidence="13 14">SH28</strain>
    </source>
</reference>
<dbReference type="GO" id="GO:0030198">
    <property type="term" value="P:extracellular matrix organization"/>
    <property type="evidence" value="ECO:0007669"/>
    <property type="project" value="TreeGrafter"/>
</dbReference>
<dbReference type="Gene3D" id="2.60.40.3440">
    <property type="match status" value="3"/>
</dbReference>
<dbReference type="InterPro" id="IPR006626">
    <property type="entry name" value="PbH1"/>
</dbReference>
<evidence type="ECO:0000256" key="5">
    <source>
        <dbReference type="ARBA" id="ARBA00022729"/>
    </source>
</evidence>
<feature type="region of interest" description="Disordered" evidence="9">
    <location>
        <begin position="5051"/>
        <end position="5070"/>
    </location>
</feature>
<dbReference type="GO" id="GO:0008270">
    <property type="term" value="F:zinc ion binding"/>
    <property type="evidence" value="ECO:0007669"/>
    <property type="project" value="InterPro"/>
</dbReference>
<dbReference type="GO" id="GO:0004553">
    <property type="term" value="F:hydrolase activity, hydrolyzing O-glycosyl compounds"/>
    <property type="evidence" value="ECO:0007669"/>
    <property type="project" value="InterPro"/>
</dbReference>
<evidence type="ECO:0000259" key="12">
    <source>
        <dbReference type="Pfam" id="PF20009"/>
    </source>
</evidence>
<dbReference type="PANTHER" id="PTHR10201:SF291">
    <property type="entry name" value="MATRIX METALLOPROTEINASE 1, ISOFORM C-RELATED"/>
    <property type="match status" value="1"/>
</dbReference>
<dbReference type="NCBIfam" id="TIGR01965">
    <property type="entry name" value="VCBS_repeat"/>
    <property type="match status" value="1"/>
</dbReference>
<evidence type="ECO:0000256" key="2">
    <source>
        <dbReference type="ARBA" id="ARBA00010370"/>
    </source>
</evidence>
<dbReference type="InterPro" id="IPR011050">
    <property type="entry name" value="Pectin_lyase_fold/virulence"/>
</dbReference>
<feature type="region of interest" description="Disordered" evidence="9">
    <location>
        <begin position="13"/>
        <end position="45"/>
    </location>
</feature>
<sequence length="7712" mass="818733">MTLRRFHSLLGTAASDASSVPDRGTKGQRSGKSRRTRSDRRSKWQTADRRLNHETLEKRELLAAELGLIAHPVFAPGTPSETIEQWHEEHGDDHAAITSGTKLPGLQFGPQLQPILFNPTDPLRWRTSALNPNGAPNLGDPITLTWSIVPDGTPMLDPNTGNTTGNSELVSFLDGVYGSGATNEITEKPWFNIFANVYDVWSQGTGLNFVYEDDDDRSPWAGAASIGEADVRADLRIAGAAIDGNYNVLAANYPPYGFGSNGLDGDMIIDTSDSYYSDTANSAFDLNIELTNILAHEIGHGLGLAHVMPTNGTKLMEPFISANYYGPQEDDIFNINMLYGDAMEPNDSIASAVHLGVLDLAAQTITDVSIDSPNSDVDVFAFTLNNPTEIDLVVTPVGTSYEEGEQGGDPPVSVDRQRQQDLQFRLLDGNGNEISLSNENTLGNAEFRANVQLAEGSYAIEVSAYSGTDSQAYRMSVGNSARVLVGPTLLAIRPDDSGLLQNGDTLETAPNEFNLFFNGGADLDEATINADTVKLVRAGEDGIFGPNPANLDVNGNPIDDDIQVELGYVGLLESGSIEASNLQQIVLRPASSAAHNAFDPSFGFPDDLYKIVLVGEGNSPLQSRAGIPFDGGNNFETAFRLNRGSQVVAVVPQPIVRSNATQANPKGVLTQQSDTVVVHFDGQLLDVGDAENPAFYRLIDTRATADKSDDQLAPLQPNLATYDAAAGTVTLLFSSPIPEGNYRLDIGEAGTPVGGSPIVPSSALTSDDDNSTLLTASDLTGTPASPVTLDASGVRISSQIQVQSVPLAQRVGSEDEPGHREIQREPHVGNNEGVGLELPSAISIVRYYFPSTLGTDTNGQDYINLITEKEKEIVRTLFDIYASLSGFEFVETSETTPGADQLMIGKGDFRAVSPGLGPNDGVAGLANSNFAILNGSIYNQSNRFFGDGFTETMMHEIGHSLGLNHSYDIPSVQGAAVPNDVLPGDHDIVHLQRVSPPNATDIDLYKFAVGETGKFTAETFAERLSTPSGLSTVLTLFAVNDDGTLEIVARNDRYFGNDSFLNVELDAGTYLIGVSSTDNEEYNPLVPDSGFGGTTDGIYELELKFHGESASVLRDVDGTAIDGDRDGTPGGVFSFYFQASDADTTVFVDRLNDPNAAVLDGSGTLGDAFDNIGQALQRAGERLVFPTVGLDTLDATDTFEVIQTIGGTPVTESFDFGPGGILLAPGGSPEDAASAAANAINSVLPGVATVVGRTVELAGIDRLDLSGSDTLLNTPNLVRIIGNDADGDPSTTADIKPYLIGTATSGAALRDGADFRVPQGVTAMIDAGALIKMRKANLDVGSSSIDIDRSASALQVLGTPDTPVWLRSYFDSTFGGNSTGSSAANPPSAGDFGGIVLRDDSDLESSGMFLNYISHSDIRHGGGKVFVDSAEASFSPIHIIDARPTIAFNQITDSNSAAVSASPDSFDESNGRIGPEIVGNYLSGNTINGLFIRIETQDGEVVTKLTTPGRFNDTDIAHVLTENLVIAGNAGGRYLDKVTGELTARDSGRLLVDPGIVIKSSGSRIEAEAGGSALIAEGTQNRPVIFTSINDDRYGGSGVYDTTNTPNSAGQAGDWGGFYFGYTSSGSIDNAIISYGGGDSSIEGGSANFNVIEIHQAEVRITNSLISDNADGNATGVRNGRGANAAATIYVRGAQPIIIGNEIVDNAGPAININANSLQFSNQPDYGRSTGNLEVFAEFDDNVGPLVRLNQFENNGINGMLVRGEVLTTESIWDDTDIVHVLQNEITVGNHHSNSGLTLRSSGSESLVVKLQGNNAGFTATGTPAEIIDRIGGTVTVSGSPGFPVILTSLQDDSVGAGFTPNGAFLYDTGNDGQTGGQKGDWRGFEFDEFSNDRNVAVVRERETPLTAGKDENAFPGVAQFVGTLAPDQKSGDENRRLGFEVQGFISPDSPSDLDVYSFEGTAGTPVWLDIDRTDTSLDTVIEVLNANGTVVARSMSSFDLSEAGTLNALPLEQNPLLGGDFNSENYRDAGMHFVLPGTQGTLGRYFVRVRSLGSTPTSLDGISSGQYQMQIRLQQVDEYPGSTIQYADMRYASTAIDVSGLPARSHLLGEAGEVTATANNTFAQAQPLQSLLQSDLAAISLAGVLGFTDENGNLEPGVTDRDLDVDWYRFDATQTGVQVISGVNDSAGTMAVVFDMDYADKTNRGETTLAVYDGTGQLIFVGRESNIADDQPDTIDSDPDIDDLSRGSLGTKDPYIGPVHLTTGGEYYIAIMGNGVTPSALMGQYDNLGHFLQDDDGDGVADSAVQSESGEIFVPEGNADNRYVRLEPINSVDRVVEDRIGFSGYNTIPLDPFFPNGINIQPQTSIFNIDTAADVESHLPAFTLENVPLYVATDRPLPNADDQLYIADAYNGGTYTRPVSPNNWSANNNDVQDITIRSDGRMFGYQRQTNVADSVGQLVEIDPATGTLTVVSQDNIPGETPTINARNLNANLTAPGNRSELNDPRLEEFTNSDEVDALTFERTGNITSDPSYDLYYVVRESDTSSKLYRATSDGDASPVAAAASGPNSGASVKYGVMGNINLPGATYATANFQVFTNGNNVARTNIRIQSNQPGVDGDFTVNISRPNNGNQAGIGIVSVAARTINLIIGTDANATGGPSAAAIVNAINNDADARQIVTAAIYGGNANNNGDGNDGTAANNVSALNYTAGTGTALAGRVTGISFDDPVEPTQMYGVTNAGEIIAIDKNSGDATVLNTVIGADFSALALGPQSVENGAYADMLFATTTGGRLYAFDFNGVLQNIFPGGADSVVFSDIAPANGDAPVGLAFSPLDLNLWHPTTRRANDVGHGINEAPDGSRTPGDVEQTYGEAGAVGGDREFSQASGGASFYFGLEEWIAPNDFDDTTQGYITYDGQENAQFGLSEKLHRDLTSNPAVVNTYALAGGAQGQLVSNSFNLDGSVAEDRPTLYVNYFLETENHPGETTANGQDPFRDAARVFVLRPSTGEWELVATNNSALSAADPSRTPTAELPGFISHLSDAGLNSTTPRDEDAQVVQELFDNTGTWRQARIDLSSFAGEVGLKLRFDFSTAGRIAGDGIPPEFGEISSDSRSNATLNNFFEGFYIDDIIVGYAERGEMVTVPDQVPAVEGNLQGPTRAINPDSGTFELLSDTRFSNQDPNRNPEILSGPYQVEIRRVDEYATLADANILPDFGFSFEPFDTNDRHILSEDGVTMFSGTTGLLADQNRERQQGMFIIDSNFIFDSEDVGIDVRPGTAEETGVPHQGSLINFPQLNSSRLVPGVVIQNNVISGESAIRFSGETSTEAGRSVPFGRIVNNTLVGFGDGTGIDVIGQAAPTIINNILSEFGTAIDVEGFNATNTVIRKNYFQGNADINVEQMIITGAIGTNPELALSTAPLFIDRSSRNYYLAAGSAAIDNSQETLPDRLDFVTFKTELGIARSNIDAPQRDVFGQLRVDSGQSGGGSGADPFIDQGAIDRADTDAPYAVLLKPIDDDNAGLDRDPNPTVVSLDDPILDVFSILIGDGRDENSPFEGTGINPATVDRDAILVRRNNIELVEGVDYQLGFNGSTGELRLTPLTTLWQPNGVYEIFLDNQRIADRAGNLLRPNQQDGSTKFTIVLPTVNLDYGDAIDGFGTVLDSNGARHAIIDGGQIRLGQIIDSEFDAAVAGSPSAQDDDRLPVNITLGTSAFQAPVTTGGVSLIAAVQMPVLGDTLTIDIGSPRGPVTFEFVTVGRSAEPGNLPVIFDDTTLTDPAEVLAQLNAFTSDVHDAIADVFEDFGLAFDVEFAAGTAAVPATQPSLSLTNFDDEDGVGIGSPNTEREITITPSDPGSLVVSASPANPVTIDVQTIPASGDQVVIDLGAAAGAKTFEFLLNAPAAVGQQASSSETIAIRFDAADTVNDIAARLAARIDQALAGFGTNFSATFAGTVVTLENQTTTQTVFVDSLTDPNSVSIGVLGYLNPNNTNGASILVNAPNGGFLDAWIDWDQNQLFDPRDSSEDGGEQIFRSIPLSAGDNILNIVTPTTATSGLAWARFRISPEGGLASDGLAVGGEVEDYQVEIIPAPIPTPQDDRYDILEDQSLLTAEMGLSSVLFGPTVAADDLLTPFAPTTVVLMDGPSHAENFSIDPLTGHFQYVPKADFAGIDTFTYRLADQATLLDNPVLDNNGDPIGVATVTINVDPVNDVPSVENLTLLALEDTERTFTAEQLKASAFGDGNREFVLTLPDGSTQPAPWDESVQTFNVISLQTTVGGVVTDIDSNTTVPANGFKTPRGHITPTWEMGTGFLETILYLADTDLNQDNANGNSLLRDEFQFTIEDDGVLVNPGADLVDPADDITSVGAKLTAQATAQIDVKPKNDAPVAAEDLISENNADWNAFFIGPDPMNPVAPVPVPTEDQTLVIPQAYLIANDKEARDSAADENDNTNDAGLTVTAVSATSALGGTVSIDTNGDIVYTPALNTYGEDSFTYTVTDSGITFDLGPEGTPGSMLEEPDFLTHTATVRILIKPVNDTPQADDLALDLLEYQEDEDGTGDANPVSKSDGSGFKDFSKNDLLRLGGAGSALEVTPPVDFPADFDEDAQDLRVIKIGLPDPAAASIDARLLTYDAVTGLAPVQTLATARGTLSLTFSLVPDPANPGSFLADSGEFVSGSYEPNVDYNEEPPFDATDLFTYFVEDFSEIPVPGAGNFPGESLDSVGHGSLTSEAATVTMTTHATNDTPEFPVFNTVTFAEDLNDAGDSFNTVFYDIYGEAVIASADPAVHNLPQAIFVSRATAEDERGNDSGAVATQSLSYTYSTLYEPAGMFESAPVLDEYGVLTLTPRADAYGYALYEVTMTDNGQSYDPNTGMLVDDFRSVTRTLTVHITPVNDAPVTEDRALEVMEVEEFSSPDDMPTGAVASIDLTPDQFLGGTTENPELAEQSDFTDDIDAVDEFDEEEQSLRVVKFTVTLANGSTADVDAENNNGVELTLATGRITFNFDDIADGGAYTGGTYFPNVDYNEESPFAPNEQFTYVVEDFGVTTIPGSMDVTGTTEQVDYTNDGATTPVGLNNRSTPRTMTLTTRAQNDVPEFPVFGEVTFAEDINDAGDAFNTVFYDIYGEAVIASADPAVHNLPQAIHVSRVTAEDERGNDSGALPTQSLSFSFTTLYEPAGMFETTPTLDEYGVLTLTPRADAYGYAVFVVTLTDDGGSYNLPNDPRSIDRTLTVHITPVNDAPVTVDRALEVDEVEEFASPDDSPTGDVASIDLTPEQFLGGSTENPEFAEQSDFTDDIDAVDEFDEEEQSLRVVEFTVTLADGSTAIVDAENNNGVELTLATGRITFNFDDIADGGAYTGGVYYPNVDYNEESPFAPNEQFTYVVEDFGTTSIPGSQFINGGAADEVDYTNDGAMPPVGLNNRSTPRTMTLTTRAQNDAPEFPVFNTVTFTEDINDAGDTFNTVIYDIYGESIIASADPAVHNLPQAIFVSRDTAEDERGNAGGAPATQSLTYTYNPLYVPAGMFESDPVLDEYGVLTLTPRADAYGYAVYTVTMTDDGQSYDPNTGMLVDDFRSITRTLTVHITPVNDAPVTVDRALEVVEAEEFANETGLPTGDVASIDLTPEQFLGGSAENPELAEQSDFTDDVDAVDEFDEEEQSLRVVEFTVTLADGSTVVVDAENNNGVELTLATGRVTFNFDDISIGGAYTGGVYYPNVDYNEEAPFAANEQFTYVVEDFGTTSIPGSQFVNGGAADEVDYTNDGAMPPVGLNNLSTPRTMTLTTRAKNDAPEFPVFDTVTFAEDINDTGDSFNTVFYDVYAGNVVANYDPADPMRPQAIFVSRDTAFDERGDGLGFDPTQSLSYTFTSLASSSPAGMFETLPTMDDFGVLTLTPRADVYGWAVFEVTATDDGSDYDAAAGLISSPRSITRTLTINITPVNDAPVSVDRDLEVTEVEEFSSPNDLPTGAVARLPLSPADFLGGTPENPTLAKASDFSDDTVTFEEFDEDEQGLRVVEFTVTLANGSPQTVNAGNYVNGTPIDLFSGTIWFEFDATTGEFVTGEYLPNVDVNDQLPFEPTEVFQYIVEDFGPTSIPGSDRPEPDATGSIDYTTVGGVGSNNRSQPRDMTLTVRAVNDVPDFPVFDTVTFAEDINDAGGAFNTVFYDIYGGQVISSNNPLVHGLPQAIHPGRATALDERSVQELQYSVSVISSPAGMFASDPVLDRFGVLQLQPNADAYGYAVFALTMTDDGQSYISGSIQDDPRSITRTLTVNITPVNDQPVAYDRELTVNEVEEYFPITGQPTNRVAVLDLTPETFLEGNPSDAQTADFADGVVTTNEFDEDEQDLRVVQFTVTNSSGTPTVVDRDNLNGQVISLATGTVRFDFDASGAFIGGEYKPNVDYNQEDPFLDFERFNYIVEDFGETSIPGSDYINGQMAPPVAGFQQSDYTTVGGVGSNNRSESRRVTIRTIQVNDAPRVEFREVVDIRERDDNRGTSLTDWATRRDPAETTALDEFDRQDVFFTFKQYISQSVPDLFRPGFTPEVSDDGTLTVYPSPDAVGTGVFVITATDRVSDTDPFTPKSTELTVTVNVRPVNDQPRLSDIAPTGQTGSIDNAYEITSDGTLIVTMKEDNTANDGTTGTPYSIPLRATGGRPGLLDIYTPGPENESDGTLGGNQTVALVPFTTLPTTLGGSVTYVPENGSTPASLEYTPPTNVNSLNNLPDSFTYQVIDDGTNFNIRDQILDTSPLTRTGRIQFVLNPVNDRPVFDIAQTVINVSEDANMFVRNDFAFNVFGGPTPTANDEFSLTAAQTVSFNRIEPVNVSATQAAQAFTTLPTIVPAGHLTFQAAPGVFGEFVFDIYGQDNGQGPNFGRGDLNESLPQRITINVLAVNDAPIPANGTGDTITIATREDNTLAIPVDGVINGSLLGNFIAGPDSPVDGLPDENDSQTLSAVNVPLQTAMGGTLTPSPNGAGATSYVYTPPLNFVGTDQFVYEVSDGDASRTTSATISLVVTPVNDAPIISPLAPIVVEESAGTVTLPNWLGTVLVGPPGTGSGGRAADEFDGTGTTAPQTITEYRFAYVSGDSDLLATSTGNPTGLQILSDGSLQFTTSDENSGSATYELVAVDSGPNDSANGDVRESAPVQFTLTIADVNDLPTFTAGPAVTVLEDSGTYSQPWATDISAGPGNEGNQTVAFLVQVPAEDQDLFTVLPSIDANGVLTFSVAPDAAGNTDVTVTLQDFENGVFAGSSQPVTLSITITDQPDLPVAVDDSFTTTEDAVLFFTIEDLLANDSDPDLSDILSFVELQTTTALGAVVNVNQTTGEISYTPMGSETIQSLRPGETATDTFQYGLQDDSGVTSVVTANVTLTIQGRNDAPVAVDDRVFIESVGTTVLDQMRDPLFNDSDIDGTLDRSSLTIVVEPQFGTLSDDNGVLTYLPGPLFAGVDTFTYTIADDLGQASAQATVELQGRPTASDISAGTSVGRTGAIDISDSFNTAFDLDLTSILITTQPTNGTAEVIDGKIMYTPDTDYVGPDFLIFTVADINGNRSAPTRMNLNTVMSRLQNPVSFSDVNRNGEVTALDALLIINRLNEVSGSSSGENIPVTDADFGIGTNNGVNEQFYYDQSGDGFISSLDALRVINEINAQSQSGFGEPTDVLTSDFSTSTGLGASTSLAAEAVDSGPSKMVGSSSTNAEVDLIDLIANEQSKRDGEEADSLESKLDAAVRELF</sequence>
<feature type="compositionally biased region" description="Basic and acidic residues" evidence="9">
    <location>
        <begin position="812"/>
        <end position="827"/>
    </location>
</feature>
<dbReference type="Gene3D" id="3.40.390.10">
    <property type="entry name" value="Collagenase (Catalytic Domain)"/>
    <property type="match status" value="2"/>
</dbReference>
<dbReference type="RefSeq" id="WP_007331218.1">
    <property type="nucleotide sequence ID" value="NZ_AMCW01000030.1"/>
</dbReference>
<dbReference type="SUPFAM" id="SSF55486">
    <property type="entry name" value="Metalloproteases ('zincins'), catalytic domain"/>
    <property type="match status" value="2"/>
</dbReference>
<dbReference type="EMBL" id="AMCW01000030">
    <property type="protein sequence ID" value="EKK03378.1"/>
    <property type="molecule type" value="Genomic_DNA"/>
</dbReference>
<organism evidence="13 14">
    <name type="scientific">Rhodopirellula baltica SH28</name>
    <dbReference type="NCBI Taxonomy" id="993517"/>
    <lineage>
        <taxon>Bacteria</taxon>
        <taxon>Pseudomonadati</taxon>
        <taxon>Planctomycetota</taxon>
        <taxon>Planctomycetia</taxon>
        <taxon>Pirellulales</taxon>
        <taxon>Pirellulaceae</taxon>
        <taxon>Rhodopirellula</taxon>
    </lineage>
</organism>
<dbReference type="GO" id="GO:0030574">
    <property type="term" value="P:collagen catabolic process"/>
    <property type="evidence" value="ECO:0007669"/>
    <property type="project" value="TreeGrafter"/>
</dbReference>
<keyword evidence="3" id="KW-0645">Protease</keyword>
<feature type="domain" description="Peptidase M10 metallopeptidase" evidence="10">
    <location>
        <begin position="183"/>
        <end position="340"/>
    </location>
</feature>
<dbReference type="Gene3D" id="2.60.120.380">
    <property type="match status" value="3"/>
</dbReference>
<dbReference type="InterPro" id="IPR024079">
    <property type="entry name" value="MetalloPept_cat_dom_sf"/>
</dbReference>
<dbReference type="InterPro" id="IPR002105">
    <property type="entry name" value="Dockerin_1_rpt"/>
</dbReference>
<dbReference type="PATRIC" id="fig|993517.3.peg.1417"/>